<feature type="domain" description="Peptidase M16C associated" evidence="1">
    <location>
        <begin position="462"/>
        <end position="712"/>
    </location>
</feature>
<protein>
    <submittedName>
        <fullName evidence="2">Insulinase family protein</fullName>
    </submittedName>
</protein>
<dbReference type="InterPro" id="IPR007863">
    <property type="entry name" value="Peptidase_M16_C"/>
</dbReference>
<dbReference type="InterPro" id="IPR055130">
    <property type="entry name" value="PreP_C"/>
</dbReference>
<gene>
    <name evidence="2" type="ORF">IAB44_15485</name>
</gene>
<dbReference type="Proteomes" id="UP000823935">
    <property type="component" value="Unassembled WGS sequence"/>
</dbReference>
<sequence length="984" mass="111131">MDEKRLQAYRLLKEETIPDIRSEGYLLEHKKTGARICVLENDDENKVFYIAFRTPPSDSTGVAHIMEHSTLCGSRRFPSKDPFVELVKGSLNTFLNAMTYPDKTMYPVASCNDKDFANLMHVYMDAVFYPNIYKKEEIFRQEGWNYQLEKPEDPLSYNGVVYNEMKGAYSSPEDVLEREILGSLYPDTPYANESGGDPSCIPDLTYEAFLDFHRTYYHPSNCYIYLYGNMDACERLEWLDREYLSAFDKKDVSSEIPLQKPFAKMERISRAYPVSNTDSTENNTYLSWNAAVSTSADVNMANAFAVIEYVLLSAPGAPLKQALLDAGLGQDIIGSYDSGTRQPVFSVTAKYADTAMADAFVEKIREVLTGLAEKGLDEKAIRAAINNMEFRFREADFGSFPKGLMYGLDAMDSWLYDASEPFAYLKQLTVFEFLKEQIGTGYYENLIRTWLLDNPHTSLVILWPERGLADRMEEETRENLEAYKAGLTPEEIQALVEKTAKLRRFQETPATKEELEAIPMLSREDIRREARSLHNTVHRAGDTLILHHDLFTNGIGYVSLMFDLGSVPAEEIPYLGIFKAALGMMDTEHYSYKDLHNEINLRTGGISTVLECYEDRKNPGVLKTKLSVRGKALYGELDFLFSMMREIILTTKLSDEKRMKEILAEQKSKLSMRLPAAGHSTAANRAMAGFSAMAAFQDAVGGIGYYKLVEELSEHFDEKKEELTAHLTALGKRIFRREGLMVSYTSDQKGYENLESLVEGLKKDLWSGAPAQAEQIKPLGLVKEGFQTSSKVQYVCRAGNFCRAGLAYTGALRILKVIMSYEYLWTNIRVKGGAYGCMAGFGRGGNSYFVSYRDPHLAGTNRVFEGIPAYVREFTVDDRDMTKYVIGTVNEMDTPLTPSMEGELSLVSWMNNISPEDYQRERDQVLDACQEDIRALAPYMEAILDQGAFCVIGGEEKLASEKELFDEIKPLIGHEDGGAHGEEE</sequence>
<dbReference type="FunFam" id="3.30.830.10:FF:000034">
    <property type="entry name" value="presequence protease 1, chloroplastic/mitochondrial"/>
    <property type="match status" value="1"/>
</dbReference>
<comment type="caution">
    <text evidence="2">The sequence shown here is derived from an EMBL/GenBank/DDBJ whole genome shotgun (WGS) entry which is preliminary data.</text>
</comment>
<dbReference type="AlphaFoldDB" id="A0A9D1JLA6"/>
<dbReference type="PANTHER" id="PTHR43016:SF13">
    <property type="entry name" value="PRESEQUENCE PROTEASE, MITOCHONDRIAL"/>
    <property type="match status" value="1"/>
</dbReference>
<dbReference type="SMART" id="SM01264">
    <property type="entry name" value="M16C_associated"/>
    <property type="match status" value="1"/>
</dbReference>
<reference evidence="2" key="1">
    <citation type="submission" date="2020-10" db="EMBL/GenBank/DDBJ databases">
        <authorList>
            <person name="Gilroy R."/>
        </authorList>
    </citation>
    <scope>NUCLEOTIDE SEQUENCE</scope>
    <source>
        <strain evidence="2">CHK190-19873</strain>
    </source>
</reference>
<dbReference type="Pfam" id="PF22516">
    <property type="entry name" value="PreP_C"/>
    <property type="match status" value="1"/>
</dbReference>
<evidence type="ECO:0000313" key="3">
    <source>
        <dbReference type="Proteomes" id="UP000823935"/>
    </source>
</evidence>
<dbReference type="Gene3D" id="3.30.830.10">
    <property type="entry name" value="Metalloenzyme, LuxS/M16 peptidase-like"/>
    <property type="match status" value="4"/>
</dbReference>
<dbReference type="Pfam" id="PF05193">
    <property type="entry name" value="Peptidase_M16_C"/>
    <property type="match status" value="1"/>
</dbReference>
<organism evidence="2 3">
    <name type="scientific">Candidatus Limivivens intestinipullorum</name>
    <dbReference type="NCBI Taxonomy" id="2840858"/>
    <lineage>
        <taxon>Bacteria</taxon>
        <taxon>Bacillati</taxon>
        <taxon>Bacillota</taxon>
        <taxon>Clostridia</taxon>
        <taxon>Lachnospirales</taxon>
        <taxon>Lachnospiraceae</taxon>
        <taxon>Lachnospiraceae incertae sedis</taxon>
        <taxon>Candidatus Limivivens</taxon>
    </lineage>
</organism>
<dbReference type="InterPro" id="IPR011249">
    <property type="entry name" value="Metalloenz_LuxS/M16"/>
</dbReference>
<dbReference type="PANTHER" id="PTHR43016">
    <property type="entry name" value="PRESEQUENCE PROTEASE"/>
    <property type="match status" value="1"/>
</dbReference>
<dbReference type="GO" id="GO:0016485">
    <property type="term" value="P:protein processing"/>
    <property type="evidence" value="ECO:0007669"/>
    <property type="project" value="TreeGrafter"/>
</dbReference>
<reference evidence="2" key="2">
    <citation type="journal article" date="2021" name="PeerJ">
        <title>Extensive microbial diversity within the chicken gut microbiome revealed by metagenomics and culture.</title>
        <authorList>
            <person name="Gilroy R."/>
            <person name="Ravi A."/>
            <person name="Getino M."/>
            <person name="Pursley I."/>
            <person name="Horton D.L."/>
            <person name="Alikhan N.F."/>
            <person name="Baker D."/>
            <person name="Gharbi K."/>
            <person name="Hall N."/>
            <person name="Watson M."/>
            <person name="Adriaenssens E.M."/>
            <person name="Foster-Nyarko E."/>
            <person name="Jarju S."/>
            <person name="Secka A."/>
            <person name="Antonio M."/>
            <person name="Oren A."/>
            <person name="Chaudhuri R.R."/>
            <person name="La Ragione R."/>
            <person name="Hildebrand F."/>
            <person name="Pallen M.J."/>
        </authorList>
    </citation>
    <scope>NUCLEOTIDE SEQUENCE</scope>
    <source>
        <strain evidence="2">CHK190-19873</strain>
    </source>
</reference>
<accession>A0A9D1JLA6</accession>
<proteinExistence type="predicted"/>
<evidence type="ECO:0000313" key="2">
    <source>
        <dbReference type="EMBL" id="HIS32927.1"/>
    </source>
</evidence>
<dbReference type="Pfam" id="PF00675">
    <property type="entry name" value="Peptidase_M16"/>
    <property type="match status" value="1"/>
</dbReference>
<dbReference type="Pfam" id="PF08367">
    <property type="entry name" value="M16C_assoc"/>
    <property type="match status" value="1"/>
</dbReference>
<dbReference type="GO" id="GO:0004222">
    <property type="term" value="F:metalloendopeptidase activity"/>
    <property type="evidence" value="ECO:0007669"/>
    <property type="project" value="TreeGrafter"/>
</dbReference>
<name>A0A9D1JLA6_9FIRM</name>
<dbReference type="InterPro" id="IPR011765">
    <property type="entry name" value="Pept_M16_N"/>
</dbReference>
<evidence type="ECO:0000259" key="1">
    <source>
        <dbReference type="SMART" id="SM01264"/>
    </source>
</evidence>
<dbReference type="SUPFAM" id="SSF63411">
    <property type="entry name" value="LuxS/MPP-like metallohydrolase"/>
    <property type="match status" value="4"/>
</dbReference>
<dbReference type="EMBL" id="DVIQ01000105">
    <property type="protein sequence ID" value="HIS32927.1"/>
    <property type="molecule type" value="Genomic_DNA"/>
</dbReference>
<dbReference type="GO" id="GO:0046872">
    <property type="term" value="F:metal ion binding"/>
    <property type="evidence" value="ECO:0007669"/>
    <property type="project" value="InterPro"/>
</dbReference>
<dbReference type="InterPro" id="IPR013578">
    <property type="entry name" value="Peptidase_M16C_assoc"/>
</dbReference>